<feature type="transmembrane region" description="Helical" evidence="8">
    <location>
        <begin position="153"/>
        <end position="174"/>
    </location>
</feature>
<gene>
    <name evidence="9" type="primary">murJ</name>
    <name evidence="9" type="ORF">ENK37_02040</name>
</gene>
<dbReference type="InterPro" id="IPR004268">
    <property type="entry name" value="MurJ"/>
</dbReference>
<keyword evidence="3 8" id="KW-0812">Transmembrane</keyword>
<keyword evidence="6 8" id="KW-1133">Transmembrane helix</keyword>
<evidence type="ECO:0000256" key="6">
    <source>
        <dbReference type="ARBA" id="ARBA00022989"/>
    </source>
</evidence>
<comment type="subcellular location">
    <subcellularLocation>
        <location evidence="1">Cell membrane</location>
        <topology evidence="1">Multi-pass membrane protein</topology>
    </subcellularLocation>
</comment>
<organism evidence="9">
    <name type="scientific">Oceanithermus profundus</name>
    <dbReference type="NCBI Taxonomy" id="187137"/>
    <lineage>
        <taxon>Bacteria</taxon>
        <taxon>Thermotogati</taxon>
        <taxon>Deinococcota</taxon>
        <taxon>Deinococci</taxon>
        <taxon>Thermales</taxon>
        <taxon>Thermaceae</taxon>
        <taxon>Oceanithermus</taxon>
    </lineage>
</organism>
<dbReference type="InterPro" id="IPR051050">
    <property type="entry name" value="Lipid_II_flippase_MurJ/MviN"/>
</dbReference>
<feature type="transmembrane region" description="Helical" evidence="8">
    <location>
        <begin position="370"/>
        <end position="389"/>
    </location>
</feature>
<feature type="transmembrane region" description="Helical" evidence="8">
    <location>
        <begin position="395"/>
        <end position="418"/>
    </location>
</feature>
<dbReference type="PANTHER" id="PTHR47019:SF1">
    <property type="entry name" value="LIPID II FLIPPASE MURJ"/>
    <property type="match status" value="1"/>
</dbReference>
<reference evidence="9" key="1">
    <citation type="journal article" date="2020" name="mSystems">
        <title>Genome- and Community-Level Interaction Insights into Carbon Utilization and Element Cycling Functions of Hydrothermarchaeota in Hydrothermal Sediment.</title>
        <authorList>
            <person name="Zhou Z."/>
            <person name="Liu Y."/>
            <person name="Xu W."/>
            <person name="Pan J."/>
            <person name="Luo Z.H."/>
            <person name="Li M."/>
        </authorList>
    </citation>
    <scope>NUCLEOTIDE SEQUENCE [LARGE SCALE GENOMIC DNA]</scope>
    <source>
        <strain evidence="9">HyVt-570</strain>
    </source>
</reference>
<feature type="transmembrane region" description="Helical" evidence="8">
    <location>
        <begin position="430"/>
        <end position="450"/>
    </location>
</feature>
<dbReference type="GO" id="GO:0008360">
    <property type="term" value="P:regulation of cell shape"/>
    <property type="evidence" value="ECO:0007669"/>
    <property type="project" value="UniProtKB-KW"/>
</dbReference>
<proteinExistence type="predicted"/>
<sequence length="490" mass="52001">MSKKRILHNTLIVMAGTLASRVLGVVRQGVLNNFFDKSLTDAFLVAYRVPNLFREILAEGAVTNALIPVLAELPEGERERFKRRFAAFLLGVNLLVVGLGVLFAPQLAALLLAADTPLDPALVTYLIRLVMPFLLAISMSALFGAFLQSEERFFGPSFAPLAYNVAAIAVMLAWPGSATALALAYVLGGFLQAGVQIPALRGFALEFAWHPAIRQASLLMAPFVFTTSTRQFLIVVLYALITGLPEGAVTGFSNADMTYLMALGLFSVSPATALYPRLSALAAAGDRAGFARLLGQGLERVAVLLGWSGALMVALAPWIVAVLFAWKPGFDADVFRFSVEAMRALGLALVPWGLYNLYVRGLYAQKLIRVAVMISAGLLLLNTLGYYLLVPYGMFVLNLATLGAGLVGMAWMIVLYGGRELLAPAGQAGLVLKVTLAMLAGGLAAAWAAAGLGPARDLVVSFLPLLVGAAAGSAVYFVAARLLGLPLKLR</sequence>
<dbReference type="AlphaFoldDB" id="A0A7C4ZQQ9"/>
<evidence type="ECO:0000256" key="3">
    <source>
        <dbReference type="ARBA" id="ARBA00022692"/>
    </source>
</evidence>
<dbReference type="CDD" id="cd13123">
    <property type="entry name" value="MATE_MurJ_like"/>
    <property type="match status" value="1"/>
</dbReference>
<dbReference type="GO" id="GO:0005886">
    <property type="term" value="C:plasma membrane"/>
    <property type="evidence" value="ECO:0007669"/>
    <property type="project" value="UniProtKB-SubCell"/>
</dbReference>
<dbReference type="GO" id="GO:0009252">
    <property type="term" value="P:peptidoglycan biosynthetic process"/>
    <property type="evidence" value="ECO:0007669"/>
    <property type="project" value="UniProtKB-KW"/>
</dbReference>
<evidence type="ECO:0000256" key="7">
    <source>
        <dbReference type="ARBA" id="ARBA00023136"/>
    </source>
</evidence>
<accession>A0A7C4ZQQ9</accession>
<feature type="transmembrane region" description="Helical" evidence="8">
    <location>
        <begin position="125"/>
        <end position="146"/>
    </location>
</feature>
<comment type="caution">
    <text evidence="9">The sequence shown here is derived from an EMBL/GenBank/DDBJ whole genome shotgun (WGS) entry which is preliminary data.</text>
</comment>
<dbReference type="PANTHER" id="PTHR47019">
    <property type="entry name" value="LIPID II FLIPPASE MURJ"/>
    <property type="match status" value="1"/>
</dbReference>
<keyword evidence="5" id="KW-0573">Peptidoglycan synthesis</keyword>
<evidence type="ECO:0000256" key="5">
    <source>
        <dbReference type="ARBA" id="ARBA00022984"/>
    </source>
</evidence>
<keyword evidence="4" id="KW-0133">Cell shape</keyword>
<evidence type="ECO:0000256" key="4">
    <source>
        <dbReference type="ARBA" id="ARBA00022960"/>
    </source>
</evidence>
<evidence type="ECO:0000256" key="1">
    <source>
        <dbReference type="ARBA" id="ARBA00004651"/>
    </source>
</evidence>
<protein>
    <submittedName>
        <fullName evidence="9">Murein biosynthesis integral membrane protein MurJ</fullName>
    </submittedName>
</protein>
<dbReference type="Proteomes" id="UP000885759">
    <property type="component" value="Unassembled WGS sequence"/>
</dbReference>
<dbReference type="PRINTS" id="PR01806">
    <property type="entry name" value="VIRFACTRMVIN"/>
</dbReference>
<feature type="transmembrane region" description="Helical" evidence="8">
    <location>
        <begin position="259"/>
        <end position="280"/>
    </location>
</feature>
<dbReference type="EMBL" id="DRPZ01000060">
    <property type="protein sequence ID" value="HGY08820.1"/>
    <property type="molecule type" value="Genomic_DNA"/>
</dbReference>
<feature type="transmembrane region" description="Helical" evidence="8">
    <location>
        <begin position="180"/>
        <end position="204"/>
    </location>
</feature>
<evidence type="ECO:0000256" key="8">
    <source>
        <dbReference type="SAM" id="Phobius"/>
    </source>
</evidence>
<feature type="transmembrane region" description="Helical" evidence="8">
    <location>
        <begin position="341"/>
        <end position="358"/>
    </location>
</feature>
<feature type="transmembrane region" description="Helical" evidence="8">
    <location>
        <begin position="85"/>
        <end position="113"/>
    </location>
</feature>
<feature type="transmembrane region" description="Helical" evidence="8">
    <location>
        <begin position="301"/>
        <end position="326"/>
    </location>
</feature>
<evidence type="ECO:0000313" key="9">
    <source>
        <dbReference type="EMBL" id="HGY08820.1"/>
    </source>
</evidence>
<name>A0A7C4ZQQ9_9DEIN</name>
<evidence type="ECO:0000256" key="2">
    <source>
        <dbReference type="ARBA" id="ARBA00022475"/>
    </source>
</evidence>
<keyword evidence="2" id="KW-1003">Cell membrane</keyword>
<dbReference type="GO" id="GO:0015648">
    <property type="term" value="F:lipid-linked peptidoglycan transporter activity"/>
    <property type="evidence" value="ECO:0007669"/>
    <property type="project" value="TreeGrafter"/>
</dbReference>
<feature type="transmembrane region" description="Helical" evidence="8">
    <location>
        <begin position="216"/>
        <end position="239"/>
    </location>
</feature>
<dbReference type="Pfam" id="PF03023">
    <property type="entry name" value="MurJ"/>
    <property type="match status" value="1"/>
</dbReference>
<dbReference type="GO" id="GO:0034204">
    <property type="term" value="P:lipid translocation"/>
    <property type="evidence" value="ECO:0007669"/>
    <property type="project" value="TreeGrafter"/>
</dbReference>
<dbReference type="NCBIfam" id="TIGR01695">
    <property type="entry name" value="murJ_mviN"/>
    <property type="match status" value="1"/>
</dbReference>
<keyword evidence="7 8" id="KW-0472">Membrane</keyword>
<feature type="transmembrane region" description="Helical" evidence="8">
    <location>
        <begin position="462"/>
        <end position="484"/>
    </location>
</feature>